<dbReference type="AlphaFoldDB" id="A0A7W8ZP30"/>
<dbReference type="PROSITE" id="PS51257">
    <property type="entry name" value="PROKAR_LIPOPROTEIN"/>
    <property type="match status" value="1"/>
</dbReference>
<organism evidence="1 2">
    <name type="scientific">Pedobacter cryoconitis</name>
    <dbReference type="NCBI Taxonomy" id="188932"/>
    <lineage>
        <taxon>Bacteria</taxon>
        <taxon>Pseudomonadati</taxon>
        <taxon>Bacteroidota</taxon>
        <taxon>Sphingobacteriia</taxon>
        <taxon>Sphingobacteriales</taxon>
        <taxon>Sphingobacteriaceae</taxon>
        <taxon>Pedobacter</taxon>
    </lineage>
</organism>
<evidence type="ECO:0008006" key="3">
    <source>
        <dbReference type="Google" id="ProtNLM"/>
    </source>
</evidence>
<name>A0A7W8ZP30_9SPHI</name>
<dbReference type="Proteomes" id="UP000537204">
    <property type="component" value="Unassembled WGS sequence"/>
</dbReference>
<sequence length="43" mass="5155">MKTFRNLMLLTLVASLLSSCIVQDRGGYGYRRHYHDGYWRRGY</sequence>
<reference evidence="1 2" key="1">
    <citation type="submission" date="2020-08" db="EMBL/GenBank/DDBJ databases">
        <title>Genomic Encyclopedia of Type Strains, Phase IV (KMG-V): Genome sequencing to study the core and pangenomes of soil and plant-associated prokaryotes.</title>
        <authorList>
            <person name="Whitman W."/>
        </authorList>
    </citation>
    <scope>NUCLEOTIDE SEQUENCE [LARGE SCALE GENOMIC DNA]</scope>
    <source>
        <strain evidence="1 2">S3M1</strain>
    </source>
</reference>
<dbReference type="RefSeq" id="WP_260171796.1">
    <property type="nucleotide sequence ID" value="NZ_JACHCD010000001.1"/>
</dbReference>
<accession>A0A7W8ZP30</accession>
<protein>
    <recommendedName>
        <fullName evidence="3">Lipoprotein</fullName>
    </recommendedName>
</protein>
<comment type="caution">
    <text evidence="1">The sequence shown here is derived from an EMBL/GenBank/DDBJ whole genome shotgun (WGS) entry which is preliminary data.</text>
</comment>
<evidence type="ECO:0000313" key="2">
    <source>
        <dbReference type="Proteomes" id="UP000537204"/>
    </source>
</evidence>
<dbReference type="EMBL" id="JACHCE010000005">
    <property type="protein sequence ID" value="MBB5637587.1"/>
    <property type="molecule type" value="Genomic_DNA"/>
</dbReference>
<gene>
    <name evidence="1" type="ORF">HDE68_003502</name>
</gene>
<proteinExistence type="predicted"/>
<evidence type="ECO:0000313" key="1">
    <source>
        <dbReference type="EMBL" id="MBB5637587.1"/>
    </source>
</evidence>